<keyword evidence="2" id="KW-0808">Transferase</keyword>
<dbReference type="Pfam" id="PF08241">
    <property type="entry name" value="Methyltransf_11"/>
    <property type="match status" value="1"/>
</dbReference>
<keyword evidence="3" id="KW-1185">Reference proteome</keyword>
<dbReference type="Proteomes" id="UP001239019">
    <property type="component" value="Unassembled WGS sequence"/>
</dbReference>
<dbReference type="RefSeq" id="WP_306728611.1">
    <property type="nucleotide sequence ID" value="NZ_JAVDDT010000006.1"/>
</dbReference>
<proteinExistence type="predicted"/>
<keyword evidence="2" id="KW-0489">Methyltransferase</keyword>
<evidence type="ECO:0000259" key="1">
    <source>
        <dbReference type="Pfam" id="PF08241"/>
    </source>
</evidence>
<dbReference type="GO" id="GO:0032259">
    <property type="term" value="P:methylation"/>
    <property type="evidence" value="ECO:0007669"/>
    <property type="project" value="UniProtKB-KW"/>
</dbReference>
<evidence type="ECO:0000313" key="3">
    <source>
        <dbReference type="Proteomes" id="UP001239019"/>
    </source>
</evidence>
<comment type="caution">
    <text evidence="2">The sequence shown here is derived from an EMBL/GenBank/DDBJ whole genome shotgun (WGS) entry which is preliminary data.</text>
</comment>
<dbReference type="InterPro" id="IPR013216">
    <property type="entry name" value="Methyltransf_11"/>
</dbReference>
<dbReference type="SUPFAM" id="SSF53335">
    <property type="entry name" value="S-adenosyl-L-methionine-dependent methyltransferases"/>
    <property type="match status" value="1"/>
</dbReference>
<dbReference type="PANTHER" id="PTHR43861:SF1">
    <property type="entry name" value="TRANS-ACONITATE 2-METHYLTRANSFERASE"/>
    <property type="match status" value="1"/>
</dbReference>
<feature type="domain" description="Methyltransferase type 11" evidence="1">
    <location>
        <begin position="68"/>
        <end position="162"/>
    </location>
</feature>
<dbReference type="PANTHER" id="PTHR43861">
    <property type="entry name" value="TRANS-ACONITATE 2-METHYLTRANSFERASE-RELATED"/>
    <property type="match status" value="1"/>
</dbReference>
<protein>
    <submittedName>
        <fullName evidence="2">Class I SAM-dependent methyltransferase</fullName>
        <ecNumber evidence="2">2.1.1.-</ecNumber>
    </submittedName>
</protein>
<reference evidence="2 3" key="1">
    <citation type="submission" date="2023-08" db="EMBL/GenBank/DDBJ databases">
        <title>Whole-genome sequencing of halo(alkali)philic microorganisms from hypersaline lakes.</title>
        <authorList>
            <person name="Sorokin D.Y."/>
            <person name="Abbas B."/>
            <person name="Merkel A.Y."/>
        </authorList>
    </citation>
    <scope>NUCLEOTIDE SEQUENCE [LARGE SCALE GENOMIC DNA]</scope>
    <source>
        <strain evidence="2 3">AB-CW4</strain>
    </source>
</reference>
<accession>A0ABU0W7Y0</accession>
<dbReference type="GO" id="GO:0008168">
    <property type="term" value="F:methyltransferase activity"/>
    <property type="evidence" value="ECO:0007669"/>
    <property type="project" value="UniProtKB-KW"/>
</dbReference>
<dbReference type="EC" id="2.1.1.-" evidence="2"/>
<name>A0ABU0W7Y0_9GAMM</name>
<gene>
    <name evidence="2" type="ORF">RBH19_09500</name>
</gene>
<sequence length="259" mass="29906">MDNRRQKAYYESRFQAGGQDESAANWITNRWTALRRGLQRAERRHGLRERVIAWHKQWLGDLSGRAVLDLGCFRGNELSLWLAEQAGDYTGIDLSPSAVAALNEKLEGLPHARAIAGDFLLADLPEAGFDVVYAHSVLHHFPDVDVLCRRLSQVLKPGGVVVSVDPTQTEPLNRLARLLYRPFQSDRDWEWPFSRKTFRILQRHFEIDRIQGYRGFSRIGLLIPPLMGWGLRMDERFARRLGPGLWFCWLVTMRMRKPA</sequence>
<dbReference type="InterPro" id="IPR029063">
    <property type="entry name" value="SAM-dependent_MTases_sf"/>
</dbReference>
<dbReference type="EMBL" id="JAVDDT010000006">
    <property type="protein sequence ID" value="MDQ2070111.1"/>
    <property type="molecule type" value="Genomic_DNA"/>
</dbReference>
<dbReference type="CDD" id="cd02440">
    <property type="entry name" value="AdoMet_MTases"/>
    <property type="match status" value="1"/>
</dbReference>
<evidence type="ECO:0000313" key="2">
    <source>
        <dbReference type="EMBL" id="MDQ2070111.1"/>
    </source>
</evidence>
<dbReference type="Gene3D" id="3.40.50.150">
    <property type="entry name" value="Vaccinia Virus protein VP39"/>
    <property type="match status" value="1"/>
</dbReference>
<organism evidence="2 3">
    <name type="scientific">Natronospira bacteriovora</name>
    <dbReference type="NCBI Taxonomy" id="3069753"/>
    <lineage>
        <taxon>Bacteria</taxon>
        <taxon>Pseudomonadati</taxon>
        <taxon>Pseudomonadota</taxon>
        <taxon>Gammaproteobacteria</taxon>
        <taxon>Natronospirales</taxon>
        <taxon>Natronospiraceae</taxon>
        <taxon>Natronospira</taxon>
    </lineage>
</organism>